<feature type="domain" description="ABC toxin N-terminal" evidence="4">
    <location>
        <begin position="8"/>
        <end position="134"/>
    </location>
</feature>
<protein>
    <submittedName>
        <fullName evidence="5">Insecticidal toxin protein</fullName>
    </submittedName>
</protein>
<evidence type="ECO:0000313" key="5">
    <source>
        <dbReference type="EMBL" id="AUZ47333.1"/>
    </source>
</evidence>
<evidence type="ECO:0000259" key="3">
    <source>
        <dbReference type="Pfam" id="PF18413"/>
    </source>
</evidence>
<feature type="domain" description="Neuraminidase-like" evidence="3">
    <location>
        <begin position="166"/>
        <end position="308"/>
    </location>
</feature>
<evidence type="ECO:0000313" key="6">
    <source>
        <dbReference type="Proteomes" id="UP000239888"/>
    </source>
</evidence>
<dbReference type="InterPro" id="IPR041079">
    <property type="entry name" value="Neuraminidase-like"/>
</dbReference>
<dbReference type="Proteomes" id="UP000239888">
    <property type="component" value="Chromosome"/>
</dbReference>
<reference evidence="5 6" key="1">
    <citation type="journal article" date="2018" name="Front. Microbiol.">
        <title>Pseudomonas orientalis F9: A Potent Antagonist against Phytopathogens with Phytotoxic Effect in the Apple Flower.</title>
        <authorList>
            <person name="Zengerer V."/>
            <person name="Schmid M."/>
            <person name="Bieri M."/>
            <person name="Muller D.C."/>
            <person name="Remus-Emsermann M.N.P."/>
            <person name="Ahrens C.H."/>
            <person name="Pelludat C."/>
        </authorList>
    </citation>
    <scope>NUCLEOTIDE SEQUENCE [LARGE SCALE GENOMIC DNA]</scope>
    <source>
        <strain evidence="5 6">F9</strain>
    </source>
</reference>
<dbReference type="InterPro" id="IPR046839">
    <property type="entry name" value="ABC_toxin_N"/>
</dbReference>
<keyword evidence="1" id="KW-0175">Coiled coil</keyword>
<proteinExistence type="predicted"/>
<dbReference type="Pfam" id="PF18413">
    <property type="entry name" value="Neuraminidase"/>
    <property type="match status" value="1"/>
</dbReference>
<feature type="domain" description="Tc toxin complex TcA C-terminal TcB-binding" evidence="2">
    <location>
        <begin position="1300"/>
        <end position="1431"/>
    </location>
</feature>
<accession>A0A2L0RZ02</accession>
<evidence type="ECO:0000259" key="4">
    <source>
        <dbReference type="Pfam" id="PF20220"/>
    </source>
</evidence>
<feature type="coiled-coil region" evidence="1">
    <location>
        <begin position="123"/>
        <end position="150"/>
    </location>
</feature>
<dbReference type="Pfam" id="PF18276">
    <property type="entry name" value="TcA_TcB_BD"/>
    <property type="match status" value="2"/>
</dbReference>
<gene>
    <name evidence="5" type="ORF">BOP93_17630</name>
</gene>
<dbReference type="InterPro" id="IPR040840">
    <property type="entry name" value="TcA_TcB_BD"/>
</dbReference>
<name>A0A2L0RZ02_9PSED</name>
<evidence type="ECO:0000256" key="1">
    <source>
        <dbReference type="SAM" id="Coils"/>
    </source>
</evidence>
<dbReference type="RefSeq" id="WP_104503955.1">
    <property type="nucleotide sequence ID" value="NZ_CP018049.1"/>
</dbReference>
<dbReference type="EMBL" id="CP018049">
    <property type="protein sequence ID" value="AUZ47333.1"/>
    <property type="molecule type" value="Genomic_DNA"/>
</dbReference>
<dbReference type="Pfam" id="PF20220">
    <property type="entry name" value="ABC_toxin_N"/>
    <property type="match status" value="1"/>
</dbReference>
<organism evidence="5 6">
    <name type="scientific">Pseudomonas orientalis</name>
    <dbReference type="NCBI Taxonomy" id="76758"/>
    <lineage>
        <taxon>Bacteria</taxon>
        <taxon>Pseudomonadati</taxon>
        <taxon>Pseudomonadota</taxon>
        <taxon>Gammaproteobacteria</taxon>
        <taxon>Pseudomonadales</taxon>
        <taxon>Pseudomonadaceae</taxon>
        <taxon>Pseudomonas</taxon>
    </lineage>
</organism>
<dbReference type="KEGG" id="poi:BOP93_17630"/>
<evidence type="ECO:0000259" key="2">
    <source>
        <dbReference type="Pfam" id="PF18276"/>
    </source>
</evidence>
<sequence>MSHSLNQQLNESLRDAMLAYYLTYKVPPELKEKITQADDLYEYWLLDVQVSQAVPTSPVACAISSLQQYITRIQLGLEPGYEKQGMTAQQDTLWREQLHTYALWNANQQLRYHPANYLDPTLRRDKTDSFEQLENDLSQYRIQADTVTTAVHNYLARFEETANIRTINGYIDADLSKLHSGTYYFVGKSSSENTYYWRSLDLSKRAGPVPFQDAWSDWEKINLSVSDATAEQSIRPVYFNNRLFFIWAECIKPAPTSSVSPAQADSEKKQLPEWINSRYVKFRLNFSYKKHDGSWSAPKACIEEHCATEDVNALTSAFLKTITQTVAIVDSNGPPVLFLSVLATSRKDPKQQENFIGKFFQAVHVDQSFNITTIADGGSPERYSVLPGSKAEEEINRLLEHFDPSQKTKVQAVVKGKDQSVSGYYSELLPDTARQYLTFFAHKNQGNLQFKVTPPNKHSISPKEETITENNNHWNFEKNREKIKNPETRDVSFDSNTNELVFTSTLNKNFRQSYSVTLTKAGPKDIIITLRVEDALDDPKATQLKLTSGSNITGSTDELNTDFYALYFKNTVTHDEFPNAVHIENGLLISANSKDGETVSLENNYIDKNAFISLYTSPKNSIQVTLNRYRKYTEPNKETSLHAQNTLTIKRPNVSTSNLRVYKHIIMRANFKDYPFTEKINANSHQIINYQDTAHESLTGSNPELPTGHRVTARIPVTTAEITSGITLIHGVATLEPAKEDDSTILGYALKATTLTLAPSTSGTTFNQQLAPTIKRQTSEKLGTAEFIDFPTSTSTPSADTPPRLRMNTCFAGNLVKEANVSLEHLFSLTPKTWQEPPLTPDGAAEDIDFNGAHGKYFWELFLYVPWLVTHRLNQEQQYVEAQTWLKYIFDPGRLADKYSERPAFWGFNELVRTGPLPGSVTHDPHKLAIRSPVHFRKAIYLLYLDIVLNRGDAAYRQLTPDSLTQAKLWYTRANHFLGPRPRVTTTEPWNEITLENLTTKRSKALVALEQTNPPINVNPATGGTTLASLTDTDNLRLPFNTELVARWDKLESRLHNLRYNLDITGKPLRLSLYASPLSPLKLLASRSSGAFGEGGAAPFIDAQVGHYRFQIMLGHALTATEAVIQFGNTMLSLIERKEQAEYLELQQQQAWDLANIVVTQQHQALLLDEKNRQALGASRSMIESRMRHYERLLTEGISPAEAHAGQLYLISSGFEATGSAAAAAAGIAMIAPNIFGTSTGGSRWEGPFYAAQALAQGVATALRGTAADLDRSEQFNRREQEWAHAQDQARLELAQVDAQLQAYAEQEKATRLQLRLAETSLTQAWSNYQLLAKRFTRAQLYEWLNVQLSKFYYQVYDLSLSLCRTAQACRQYEVADYASTFIQPGAWNNNYRGYLAGEALKLSLLKMNAAYVNHNVRDLEIVKTLSLRHRMIDCEVTTTTTGTTGTQSSSMQGTWARHKQQLVDKGTLCFKLSEALFEEDYPHHILRRIKGISVSLPATLGPYEDIKAILTQTNNEIVLPTGERRRDMRAHQQIALSTGLDDNGLFTLNFESHDRYLPFEYTGAISDWTLEFPNHTQQKALLESINDIVIHLRYTARVPAASGGKA</sequence>
<feature type="domain" description="Tc toxin complex TcA C-terminal TcB-binding" evidence="2">
    <location>
        <begin position="1454"/>
        <end position="1597"/>
    </location>
</feature>